<evidence type="ECO:0000313" key="1">
    <source>
        <dbReference type="EMBL" id="KXZ57851.1"/>
    </source>
</evidence>
<evidence type="ECO:0000313" key="2">
    <source>
        <dbReference type="Proteomes" id="UP000075357"/>
    </source>
</evidence>
<accession>A0A150H713</accession>
<dbReference type="InterPro" id="IPR019932">
    <property type="entry name" value="CHP03543"/>
</dbReference>
<dbReference type="NCBIfam" id="TIGR03543">
    <property type="entry name" value="divI1A_rptt_fam"/>
    <property type="match status" value="1"/>
</dbReference>
<dbReference type="STRING" id="36807.Mlaev_02636"/>
<organism evidence="1 2">
    <name type="scientific">Microbacterium laevaniformans</name>
    <dbReference type="NCBI Taxonomy" id="36807"/>
    <lineage>
        <taxon>Bacteria</taxon>
        <taxon>Bacillati</taxon>
        <taxon>Actinomycetota</taxon>
        <taxon>Actinomycetes</taxon>
        <taxon>Micrococcales</taxon>
        <taxon>Microbacteriaceae</taxon>
        <taxon>Microbacterium</taxon>
    </lineage>
</organism>
<dbReference type="EMBL" id="LRAD01000056">
    <property type="protein sequence ID" value="KXZ57851.1"/>
    <property type="molecule type" value="Genomic_DNA"/>
</dbReference>
<dbReference type="InterPro" id="IPR019933">
    <property type="entry name" value="DivIVA_domain"/>
</dbReference>
<dbReference type="RefSeq" id="WP_061683710.1">
    <property type="nucleotide sequence ID" value="NZ_BAABEE010000001.1"/>
</dbReference>
<dbReference type="PATRIC" id="fig|36807.3.peg.2683"/>
<dbReference type="Gene3D" id="6.10.250.660">
    <property type="match status" value="1"/>
</dbReference>
<dbReference type="Proteomes" id="UP000075357">
    <property type="component" value="Unassembled WGS sequence"/>
</dbReference>
<proteinExistence type="predicted"/>
<protein>
    <submittedName>
        <fullName evidence="1">DivIVA protein</fullName>
    </submittedName>
</protein>
<keyword evidence="2" id="KW-1185">Reference proteome</keyword>
<gene>
    <name evidence="1" type="ORF">Mlaev_02636</name>
</gene>
<dbReference type="NCBIfam" id="TIGR03544">
    <property type="entry name" value="DivI1A_domain"/>
    <property type="match status" value="1"/>
</dbReference>
<reference evidence="1 2" key="1">
    <citation type="submission" date="2016-01" db="EMBL/GenBank/DDBJ databases">
        <title>Draft genome sequences of Microbacterium laevaniformans LCDC 91-0039 and the type strain of Microbacterium hominis LCDC 84-209.</title>
        <authorList>
            <person name="Bernier A.-M."/>
            <person name="Bernard K."/>
        </authorList>
    </citation>
    <scope>NUCLEOTIDE SEQUENCE [LARGE SCALE GENOMIC DNA]</scope>
    <source>
        <strain evidence="1 2">LCDC 91-0039</strain>
    </source>
</reference>
<comment type="caution">
    <text evidence="1">The sequence shown here is derived from an EMBL/GenBank/DDBJ whole genome shotgun (WGS) entry which is preliminary data.</text>
</comment>
<dbReference type="AlphaFoldDB" id="A0A150H713"/>
<sequence>MNDAVATSAPPFPLTSGRTRGYRPDAVDDFLARARAAFESGQSTDIDAAAVRTAAFPLVRRGYQVVAVDAALSRIEDAFAAREREQALSRRGARAWVGQSRKLAQEVLDRLTRPKGRRFRRVGMLRFGYRVDEVDLVADKIARFLESGEPVTVDQVRSVAFRMQRRGYSEAQVDAVLDATVEVMLAVV</sequence>
<name>A0A150H713_9MICO</name>